<evidence type="ECO:0000313" key="3">
    <source>
        <dbReference type="EMBL" id="CAE15491.1"/>
    </source>
</evidence>
<dbReference type="RefSeq" id="WP_011147330.1">
    <property type="nucleotide sequence ID" value="NC_005126.1"/>
</dbReference>
<evidence type="ECO:0000313" key="4">
    <source>
        <dbReference type="Proteomes" id="UP000002514"/>
    </source>
</evidence>
<evidence type="ECO:0000256" key="1">
    <source>
        <dbReference type="SAM" id="MobiDB-lite"/>
    </source>
</evidence>
<dbReference type="eggNOG" id="COG3209">
    <property type="taxonomic scope" value="Bacteria"/>
</dbReference>
<protein>
    <submittedName>
        <fullName evidence="3">Photorhabdus luminescens subsp. laumondii TTO1 complete genome segment 11/17</fullName>
    </submittedName>
</protein>
<name>Q7N2G3_PHOLL</name>
<reference evidence="4" key="1">
    <citation type="journal article" date="2003" name="Nat. Biotechnol.">
        <title>The genome sequence of the entomopathogenic bacterium Photorhabdus luminescens.</title>
        <authorList>
            <person name="Duchaud E."/>
            <person name="Rusniok C."/>
            <person name="Frangeul L."/>
            <person name="Buchrieser C."/>
            <person name="Givaudan A."/>
            <person name="Taourit S."/>
            <person name="Bocs S."/>
            <person name="Boursaux-Eude C."/>
            <person name="Chandler M."/>
            <person name="Charles J.-F."/>
            <person name="Dassa E."/>
            <person name="Derose R."/>
            <person name="Derzelle S."/>
            <person name="Freyssinet G."/>
            <person name="Gaudriault S."/>
            <person name="Medigue C."/>
            <person name="Lanois A."/>
            <person name="Powell K."/>
            <person name="Siguier P."/>
            <person name="Vincent R."/>
            <person name="Wingate V."/>
            <person name="Zouine M."/>
            <person name="Glaser P."/>
            <person name="Boemare N."/>
            <person name="Danchin A."/>
            <person name="Kunst F."/>
        </authorList>
    </citation>
    <scope>NUCLEOTIDE SEQUENCE [LARGE SCALE GENOMIC DNA]</scope>
    <source>
        <strain evidence="4">DSM 15139 / CIP 105565 / TT01</strain>
    </source>
</reference>
<keyword evidence="4" id="KW-1185">Reference proteome</keyword>
<dbReference type="AlphaFoldDB" id="Q7N2G3"/>
<evidence type="ECO:0000259" key="2">
    <source>
        <dbReference type="Pfam" id="PF15657"/>
    </source>
</evidence>
<dbReference type="KEGG" id="plu:plu3117"/>
<dbReference type="EMBL" id="BX571869">
    <property type="protein sequence ID" value="CAE15491.1"/>
    <property type="molecule type" value="Genomic_DNA"/>
</dbReference>
<dbReference type="Pfam" id="PF15657">
    <property type="entry name" value="Tox-HNH-EHHH"/>
    <property type="match status" value="1"/>
</dbReference>
<dbReference type="InterPro" id="IPR028048">
    <property type="entry name" value="Tox-HNH-EHHH"/>
</dbReference>
<accession>Q7N2G3</accession>
<dbReference type="STRING" id="243265.plu3117"/>
<feature type="domain" description="HNH/Endo VII superfamily nuclease toxins" evidence="2">
    <location>
        <begin position="9"/>
        <end position="76"/>
    </location>
</feature>
<sequence>MKDGYGDFIRDSKGVAIEARQYHFKDKNGSTVIIQEHSLGHAKATPLHGAEPHFNVRPPDNLNTGDVPGTHGHYNF</sequence>
<dbReference type="GeneID" id="93366635"/>
<feature type="region of interest" description="Disordered" evidence="1">
    <location>
        <begin position="43"/>
        <end position="76"/>
    </location>
</feature>
<gene>
    <name evidence="3" type="ordered locus">plu3117</name>
</gene>
<dbReference type="Proteomes" id="UP000002514">
    <property type="component" value="Chromosome"/>
</dbReference>
<proteinExistence type="predicted"/>
<dbReference type="HOGENOM" id="CLU_2651278_0_0_6"/>
<organism evidence="3 4">
    <name type="scientific">Photorhabdus laumondii subsp. laumondii (strain DSM 15139 / CIP 105565 / TT01)</name>
    <name type="common">Photorhabdus luminescens subsp. laumondii</name>
    <dbReference type="NCBI Taxonomy" id="243265"/>
    <lineage>
        <taxon>Bacteria</taxon>
        <taxon>Pseudomonadati</taxon>
        <taxon>Pseudomonadota</taxon>
        <taxon>Gammaproteobacteria</taxon>
        <taxon>Enterobacterales</taxon>
        <taxon>Morganellaceae</taxon>
        <taxon>Photorhabdus</taxon>
    </lineage>
</organism>